<protein>
    <submittedName>
        <fullName evidence="2">Uncharacterized protein</fullName>
    </submittedName>
</protein>
<feature type="transmembrane region" description="Helical" evidence="1">
    <location>
        <begin position="6"/>
        <end position="28"/>
    </location>
</feature>
<dbReference type="AlphaFoldDB" id="S4HXA6"/>
<organism evidence="2 3">
    <name type="scientific">Gardnerella vaginalis JCP8108</name>
    <dbReference type="NCBI Taxonomy" id="1261066"/>
    <lineage>
        <taxon>Bacteria</taxon>
        <taxon>Bacillati</taxon>
        <taxon>Actinomycetota</taxon>
        <taxon>Actinomycetes</taxon>
        <taxon>Bifidobacteriales</taxon>
        <taxon>Bifidobacteriaceae</taxon>
        <taxon>Gardnerella</taxon>
    </lineage>
</organism>
<accession>S4HXA6</accession>
<evidence type="ECO:0000256" key="1">
    <source>
        <dbReference type="SAM" id="Phobius"/>
    </source>
</evidence>
<proteinExistence type="predicted"/>
<reference evidence="2 3" key="1">
    <citation type="submission" date="2013-06" db="EMBL/GenBank/DDBJ databases">
        <authorList>
            <person name="Weinstock G."/>
            <person name="Sodergren E."/>
            <person name="Lobos E.A."/>
            <person name="Fulton L."/>
            <person name="Fulton R."/>
            <person name="Courtney L."/>
            <person name="Fronick C."/>
            <person name="O'Laughlin M."/>
            <person name="Godfrey J."/>
            <person name="Wilson R.M."/>
            <person name="Miner T."/>
            <person name="Farmer C."/>
            <person name="Delehaunty K."/>
            <person name="Cordes M."/>
            <person name="Minx P."/>
            <person name="Tomlinson C."/>
            <person name="Chen J."/>
            <person name="Wollam A."/>
            <person name="Pepin K.H."/>
            <person name="Bhonagiri V."/>
            <person name="Zhang X."/>
            <person name="Warren W."/>
            <person name="Mitreva M."/>
            <person name="Mardis E.R."/>
            <person name="Wilson R.K."/>
        </authorList>
    </citation>
    <scope>NUCLEOTIDE SEQUENCE [LARGE SCALE GENOMIC DNA]</scope>
    <source>
        <strain evidence="2 3">JCP8108</strain>
    </source>
</reference>
<sequence>MRPWLIWLLLFLFPVFVSFCPCLFPFWVEWETKAGTIARICLCIGLSGKRKRERLPEFVPILFVLVNKSGDDCLSLFTFWVVLGTNAGAAKT</sequence>
<name>S4HXA6_GARVA</name>
<dbReference type="HOGENOM" id="CLU_2409049_0_0_11"/>
<comment type="caution">
    <text evidence="2">The sequence shown here is derived from an EMBL/GenBank/DDBJ whole genome shotgun (WGS) entry which is preliminary data.</text>
</comment>
<keyword evidence="1" id="KW-0472">Membrane</keyword>
<keyword evidence="1" id="KW-1133">Transmembrane helix</keyword>
<gene>
    <name evidence="2" type="ORF">HMPREF1581_01539</name>
</gene>
<dbReference type="EMBL" id="ATJJ01000168">
    <property type="protein sequence ID" value="EPI45098.1"/>
    <property type="molecule type" value="Genomic_DNA"/>
</dbReference>
<keyword evidence="1" id="KW-0812">Transmembrane</keyword>
<evidence type="ECO:0000313" key="2">
    <source>
        <dbReference type="EMBL" id="EPI45098.1"/>
    </source>
</evidence>
<dbReference type="Proteomes" id="UP000014521">
    <property type="component" value="Unassembled WGS sequence"/>
</dbReference>
<evidence type="ECO:0000313" key="3">
    <source>
        <dbReference type="Proteomes" id="UP000014521"/>
    </source>
</evidence>